<dbReference type="InterPro" id="IPR011639">
    <property type="entry name" value="MethylTrfase_TaqI-like_dom"/>
</dbReference>
<dbReference type="Pfam" id="PF07669">
    <property type="entry name" value="Eco57I"/>
    <property type="match status" value="1"/>
</dbReference>
<proteinExistence type="predicted"/>
<evidence type="ECO:0000313" key="7">
    <source>
        <dbReference type="EMBL" id="AQQ08214.1"/>
    </source>
</evidence>
<keyword evidence="2 7" id="KW-0489">Methyltransferase</keyword>
<keyword evidence="4" id="KW-0949">S-adenosyl-L-methionine</keyword>
<dbReference type="PANTHER" id="PTHR33841:SF1">
    <property type="entry name" value="DNA METHYLTRANSFERASE A"/>
    <property type="match status" value="1"/>
</dbReference>
<dbReference type="InterPro" id="IPR050953">
    <property type="entry name" value="N4_N6_ade-DNA_methylase"/>
</dbReference>
<evidence type="ECO:0000256" key="1">
    <source>
        <dbReference type="ARBA" id="ARBA00011900"/>
    </source>
</evidence>
<dbReference type="SUPFAM" id="SSF53335">
    <property type="entry name" value="S-adenosyl-L-methionine-dependent methyltransferases"/>
    <property type="match status" value="1"/>
</dbReference>
<name>A0ABN4X5J9_9HYPH</name>
<evidence type="ECO:0000313" key="8">
    <source>
        <dbReference type="Proteomes" id="UP000188174"/>
    </source>
</evidence>
<dbReference type="PRINTS" id="PR00507">
    <property type="entry name" value="N12N6MTFRASE"/>
</dbReference>
<protein>
    <recommendedName>
        <fullName evidence="1">site-specific DNA-methyltransferase (adenine-specific)</fullName>
        <ecNumber evidence="1">2.1.1.72</ecNumber>
    </recommendedName>
</protein>
<organism evidence="7 8">
    <name type="scientific">Roseibium algicola</name>
    <dbReference type="NCBI Taxonomy" id="2857014"/>
    <lineage>
        <taxon>Bacteria</taxon>
        <taxon>Pseudomonadati</taxon>
        <taxon>Pseudomonadota</taxon>
        <taxon>Alphaproteobacteria</taxon>
        <taxon>Hyphomicrobiales</taxon>
        <taxon>Stappiaceae</taxon>
        <taxon>Roseibium</taxon>
    </lineage>
</organism>
<evidence type="ECO:0000256" key="2">
    <source>
        <dbReference type="ARBA" id="ARBA00022603"/>
    </source>
</evidence>
<evidence type="ECO:0000259" key="6">
    <source>
        <dbReference type="Pfam" id="PF07669"/>
    </source>
</evidence>
<gene>
    <name evidence="7" type="ORF">B0E33_30460</name>
</gene>
<accession>A0ABN4X5J9</accession>
<dbReference type="InterPro" id="IPR029063">
    <property type="entry name" value="SAM-dependent_MTases_sf"/>
</dbReference>
<dbReference type="PANTHER" id="PTHR33841">
    <property type="entry name" value="DNA METHYLTRANSFERASE YEEA-RELATED"/>
    <property type="match status" value="1"/>
</dbReference>
<feature type="domain" description="Type II methyltransferase M.TaqI-like" evidence="6">
    <location>
        <begin position="354"/>
        <end position="507"/>
    </location>
</feature>
<comment type="catalytic activity">
    <reaction evidence="5">
        <text>a 2'-deoxyadenosine in DNA + S-adenosyl-L-methionine = an N(6)-methyl-2'-deoxyadenosine in DNA + S-adenosyl-L-homocysteine + H(+)</text>
        <dbReference type="Rhea" id="RHEA:15197"/>
        <dbReference type="Rhea" id="RHEA-COMP:12418"/>
        <dbReference type="Rhea" id="RHEA-COMP:12419"/>
        <dbReference type="ChEBI" id="CHEBI:15378"/>
        <dbReference type="ChEBI" id="CHEBI:57856"/>
        <dbReference type="ChEBI" id="CHEBI:59789"/>
        <dbReference type="ChEBI" id="CHEBI:90615"/>
        <dbReference type="ChEBI" id="CHEBI:90616"/>
        <dbReference type="EC" id="2.1.1.72"/>
    </reaction>
</comment>
<keyword evidence="7" id="KW-0614">Plasmid</keyword>
<evidence type="ECO:0000256" key="4">
    <source>
        <dbReference type="ARBA" id="ARBA00022691"/>
    </source>
</evidence>
<reference evidence="7 8" key="1">
    <citation type="submission" date="2017-02" db="EMBL/GenBank/DDBJ databases">
        <authorList>
            <person name="Jeong S."/>
        </authorList>
    </citation>
    <scope>NUCLEOTIDE SEQUENCE [LARGE SCALE GENOMIC DNA]</scope>
    <source>
        <strain evidence="7 8">RMAR6-6</strain>
        <plasmid evidence="7 8">unnamed2</plasmid>
    </source>
</reference>
<dbReference type="EMBL" id="CP019632">
    <property type="protein sequence ID" value="AQQ08214.1"/>
    <property type="molecule type" value="Genomic_DNA"/>
</dbReference>
<geneLocation type="plasmid" evidence="7 8">
    <name>unnamed2</name>
</geneLocation>
<dbReference type="Proteomes" id="UP000188174">
    <property type="component" value="Plasmid unnamed2"/>
</dbReference>
<sequence>MEKAASYGAYAVFFEAGKQGRPGAPQAFLFVDDGPANNPAFAELHKRIWSWGGVPLLYRRIPGLVQLFRCAHKADFISASGDLVCKPVKTLGLASRIVAKEAWWDAERLRNSTLWDDPAACKLLLSASKSAHRRLVDAVSGLHSRLKSSGLLNAGLRRRLLILSLLIAYLEERGVLPADFFGQFTEGATRFFHVLEDGPALVQLLRSLEMRFNGHIFRIHDEDRAALENSTELQDFSTLIETRVEAGGQLNLWALYSFRDLPVEVISHIYQLFVSDTDSSVYTPPSLVRLMLDEALSWQRLDRVIDRDELILDPACGSGIFLVEAYKRLVLHWRSRNGWAKPGVHVLRALVERLRGVDVEGGAIELAAFSLCLALCDALEPEDIRASVQLFPKLNDRTLIESCFFEAKEKKRIVGPIGVVVGNPPFVSALKTQGAIRSYQRFTEAIGTGADKQIAYLFLHEAMELLVPGGTLSMLQQYNLIYNASSAPVRTAFFSRWDVREILDFVSIRGLFSKGGADTKIVAVVADAAEPPNNRRILHAVFRRAGRADAEQGFDIDYYDLHWLPRSDVLAEPGPEIWRSGLLGGARAYSLVKRLKQYRTLKQHAAERGWHVREGFVEGQKGVSRPSDHLIGKPLLPSTALSVTGIDKSQITVVPDKPIEGPRSAELFTPPMLLVREHEDLPNAIWSEEYLTFKNQIVGFAKAGRDDLEVVARWLKTESIALRAYAAGISTKLFTQKATNIAGADVLALPFPEDGDLDLSDNERIVAEDIVHQYREFVRKGNESCLLREDACQVLDDFARLFCKQINTVYQEKPLISLTPRRWSGIVCQPFVFGTGVIDWDGEDTLHDKIDVLLREQKGTSVSITRIARIYDGHFIFLLKPDRLRYWLRSVALRDSDDVLADLRAQGF</sequence>
<keyword evidence="3" id="KW-0808">Transferase</keyword>
<dbReference type="Gene3D" id="3.40.50.150">
    <property type="entry name" value="Vaccinia Virus protein VP39"/>
    <property type="match status" value="1"/>
</dbReference>
<dbReference type="GO" id="GO:0032259">
    <property type="term" value="P:methylation"/>
    <property type="evidence" value="ECO:0007669"/>
    <property type="project" value="UniProtKB-KW"/>
</dbReference>
<dbReference type="EC" id="2.1.1.72" evidence="1"/>
<keyword evidence="8" id="KW-1185">Reference proteome</keyword>
<evidence type="ECO:0000256" key="5">
    <source>
        <dbReference type="ARBA" id="ARBA00047942"/>
    </source>
</evidence>
<evidence type="ECO:0000256" key="3">
    <source>
        <dbReference type="ARBA" id="ARBA00022679"/>
    </source>
</evidence>
<dbReference type="GO" id="GO:0008168">
    <property type="term" value="F:methyltransferase activity"/>
    <property type="evidence" value="ECO:0007669"/>
    <property type="project" value="UniProtKB-KW"/>
</dbReference>